<sequence length="129" mass="14147">MTAEQLVDGYWAEAVVRSSELGRDWYLAGAWLDTPDRAVDWLHDRAARLACALEAPDTGDSGHTPHPVAAVFREWSADTAFRSVQCAALADRHPISANARGRDRVHSSVEADVLYSLSARPILRPVPRG</sequence>
<dbReference type="EMBL" id="JAAVJB010000173">
    <property type="protein sequence ID" value="NJP68130.1"/>
    <property type="molecule type" value="Genomic_DNA"/>
</dbReference>
<comment type="caution">
    <text evidence="1">The sequence shown here is derived from an EMBL/GenBank/DDBJ whole genome shotgun (WGS) entry which is preliminary data.</text>
</comment>
<gene>
    <name evidence="1" type="ORF">HCJ92_17940</name>
</gene>
<evidence type="ECO:0000313" key="1">
    <source>
        <dbReference type="EMBL" id="NJP68130.1"/>
    </source>
</evidence>
<accession>A0ABX1AST9</accession>
<organism evidence="1 2">
    <name type="scientific">Streptomyces spiramenti</name>
    <dbReference type="NCBI Taxonomy" id="2720606"/>
    <lineage>
        <taxon>Bacteria</taxon>
        <taxon>Bacillati</taxon>
        <taxon>Actinomycetota</taxon>
        <taxon>Actinomycetes</taxon>
        <taxon>Kitasatosporales</taxon>
        <taxon>Streptomycetaceae</taxon>
        <taxon>Streptomyces</taxon>
    </lineage>
</organism>
<evidence type="ECO:0000313" key="2">
    <source>
        <dbReference type="Proteomes" id="UP000746503"/>
    </source>
</evidence>
<proteinExistence type="predicted"/>
<reference evidence="1 2" key="1">
    <citation type="submission" date="2020-03" db="EMBL/GenBank/DDBJ databases">
        <title>Draft genome of Streptomyces sp. ventii, isolated from the Axial Seamount in the Pacific Ocean, and resequencing of the two type strains Streptomyces lonarensis strain NCL 716 and Streptomyces bohaiensis strain 11A07.</title>
        <authorList>
            <person name="Loughran R.M."/>
            <person name="Pfannmuller K.M."/>
            <person name="Wasson B.J."/>
            <person name="Deadmond M.C."/>
            <person name="Paddock B.E."/>
            <person name="Koyack M.J."/>
            <person name="Gallegos D.A."/>
            <person name="Mitchell E.A."/>
            <person name="Ushijima B."/>
            <person name="Saw J.H."/>
            <person name="Mcphail K.L."/>
            <person name="Videau P."/>
        </authorList>
    </citation>
    <scope>NUCLEOTIDE SEQUENCE [LARGE SCALE GENOMIC DNA]</scope>
    <source>
        <strain evidence="2">5675061</strain>
    </source>
</reference>
<dbReference type="RefSeq" id="WP_167934637.1">
    <property type="nucleotide sequence ID" value="NZ_JAAVJB010000173.1"/>
</dbReference>
<keyword evidence="2" id="KW-1185">Reference proteome</keyword>
<dbReference type="Proteomes" id="UP000746503">
    <property type="component" value="Unassembled WGS sequence"/>
</dbReference>
<name>A0ABX1AST9_9ACTN</name>
<protein>
    <submittedName>
        <fullName evidence="1">Uncharacterized protein</fullName>
    </submittedName>
</protein>